<dbReference type="AlphaFoldDB" id="A0AAJ6YQ37"/>
<feature type="domain" description="p53 DNA-binding" evidence="13">
    <location>
        <begin position="77"/>
        <end position="263"/>
    </location>
</feature>
<feature type="binding site" evidence="11">
    <location>
        <position position="213"/>
    </location>
    <ligand>
        <name>Zn(2+)</name>
        <dbReference type="ChEBI" id="CHEBI:29105"/>
    </ligand>
</feature>
<evidence type="ECO:0000256" key="10">
    <source>
        <dbReference type="ARBA" id="ARBA00023242"/>
    </source>
</evidence>
<feature type="region of interest" description="Disordered" evidence="12">
    <location>
        <begin position="254"/>
        <end position="297"/>
    </location>
</feature>
<evidence type="ECO:0000256" key="7">
    <source>
        <dbReference type="ARBA" id="ARBA00023125"/>
    </source>
</evidence>
<evidence type="ECO:0000313" key="15">
    <source>
        <dbReference type="RefSeq" id="XP_011502151.1"/>
    </source>
</evidence>
<dbReference type="InterPro" id="IPR008967">
    <property type="entry name" value="p53-like_TF_DNA-bd_sf"/>
</dbReference>
<keyword evidence="8" id="KW-0010">Activator</keyword>
<dbReference type="GeneID" id="105365634"/>
<keyword evidence="7" id="KW-0238">DNA-binding</keyword>
<feature type="binding site" evidence="11">
    <location>
        <position position="153"/>
    </location>
    <ligand>
        <name>Zn(2+)</name>
        <dbReference type="ChEBI" id="CHEBI:29105"/>
    </ligand>
</feature>
<gene>
    <name evidence="15" type="primary">LOC105365634</name>
</gene>
<evidence type="ECO:0000256" key="9">
    <source>
        <dbReference type="ARBA" id="ARBA00023163"/>
    </source>
</evidence>
<keyword evidence="3" id="KW-0053">Apoptosis</keyword>
<sequence>MENYNSNFYIPHNQIDFPSIDDPFYKYQNNGYMMDYSSLHQQNFHKKYIPNQVTPYWPKEPIIRKSSVCQTPIVTLDDYPGEFNFQFSLPVNECFRTNLMYSKKLLKVYIKMGHVLPMRFSWSSFHGDFWLRTTMVFREDHDRSIPVQRCYAHMASDLPYNQNINASQLQHVFRTGNVRSYYHCNNGILSTLTPLNNPVVGLKDVPIDFLFYCKNSCPTGINRRPTMMVFTLESQTGQVLGRRSLQVQICSCPKRDKERDENDLQNPKAKRSQEKKSVSNPPPVPPPEEDTESSIEEDQNVYSLKLDVLGEENYKAVLKYAYDIMAGYAVRTGNFEILKKCSEELHLCF</sequence>
<dbReference type="InterPro" id="IPR011615">
    <property type="entry name" value="p53_DNA-bd"/>
</dbReference>
<dbReference type="Proteomes" id="UP000695007">
    <property type="component" value="Unplaced"/>
</dbReference>
<evidence type="ECO:0000256" key="1">
    <source>
        <dbReference type="ARBA" id="ARBA00004123"/>
    </source>
</evidence>
<dbReference type="Pfam" id="PF00870">
    <property type="entry name" value="P53"/>
    <property type="match status" value="1"/>
</dbReference>
<dbReference type="KEGG" id="csol:105365634"/>
<evidence type="ECO:0000256" key="2">
    <source>
        <dbReference type="ARBA" id="ARBA00006167"/>
    </source>
</evidence>
<dbReference type="GO" id="GO:0006915">
    <property type="term" value="P:apoptotic process"/>
    <property type="evidence" value="ECO:0007669"/>
    <property type="project" value="UniProtKB-KW"/>
</dbReference>
<evidence type="ECO:0000313" key="14">
    <source>
        <dbReference type="Proteomes" id="UP000695007"/>
    </source>
</evidence>
<organism evidence="14 15">
    <name type="scientific">Ceratosolen solmsi marchali</name>
    <dbReference type="NCBI Taxonomy" id="326594"/>
    <lineage>
        <taxon>Eukaryota</taxon>
        <taxon>Metazoa</taxon>
        <taxon>Ecdysozoa</taxon>
        <taxon>Arthropoda</taxon>
        <taxon>Hexapoda</taxon>
        <taxon>Insecta</taxon>
        <taxon>Pterygota</taxon>
        <taxon>Neoptera</taxon>
        <taxon>Endopterygota</taxon>
        <taxon>Hymenoptera</taxon>
        <taxon>Apocrita</taxon>
        <taxon>Proctotrupomorpha</taxon>
        <taxon>Chalcidoidea</taxon>
        <taxon>Agaonidae</taxon>
        <taxon>Agaoninae</taxon>
        <taxon>Ceratosolen</taxon>
    </lineage>
</organism>
<dbReference type="InterPro" id="IPR002117">
    <property type="entry name" value="p53_tumour_suppressor"/>
</dbReference>
<evidence type="ECO:0000256" key="4">
    <source>
        <dbReference type="ARBA" id="ARBA00022723"/>
    </source>
</evidence>
<evidence type="ECO:0000256" key="5">
    <source>
        <dbReference type="ARBA" id="ARBA00022833"/>
    </source>
</evidence>
<evidence type="ECO:0000256" key="11">
    <source>
        <dbReference type="PIRSR" id="PIRSR602117-1"/>
    </source>
</evidence>
<keyword evidence="6" id="KW-0805">Transcription regulation</keyword>
<feature type="binding site" evidence="11">
    <location>
        <position position="217"/>
    </location>
    <ligand>
        <name>Zn(2+)</name>
        <dbReference type="ChEBI" id="CHEBI:29105"/>
    </ligand>
</feature>
<keyword evidence="14" id="KW-1185">Reference proteome</keyword>
<protein>
    <submittedName>
        <fullName evidence="15">Cellular tumor antigen p53-like</fullName>
    </submittedName>
</protein>
<evidence type="ECO:0000256" key="12">
    <source>
        <dbReference type="SAM" id="MobiDB-lite"/>
    </source>
</evidence>
<evidence type="ECO:0000259" key="13">
    <source>
        <dbReference type="Pfam" id="PF00870"/>
    </source>
</evidence>
<dbReference type="RefSeq" id="XP_011502151.1">
    <property type="nucleotide sequence ID" value="XM_011503849.1"/>
</dbReference>
<dbReference type="CDD" id="cd08367">
    <property type="entry name" value="P53"/>
    <property type="match status" value="1"/>
</dbReference>
<evidence type="ECO:0000256" key="3">
    <source>
        <dbReference type="ARBA" id="ARBA00022703"/>
    </source>
</evidence>
<comment type="cofactor">
    <cofactor evidence="11">
        <name>Zn(2+)</name>
        <dbReference type="ChEBI" id="CHEBI:29105"/>
    </cofactor>
    <text evidence="11">Binds 1 zinc ion per subunit.</text>
</comment>
<keyword evidence="10" id="KW-0539">Nucleus</keyword>
<dbReference type="InterPro" id="IPR012346">
    <property type="entry name" value="p53/RUNT-type_TF_DNA-bd_sf"/>
</dbReference>
<dbReference type="GO" id="GO:0005634">
    <property type="term" value="C:nucleus"/>
    <property type="evidence" value="ECO:0007669"/>
    <property type="project" value="UniProtKB-SubCell"/>
</dbReference>
<dbReference type="GO" id="GO:0000978">
    <property type="term" value="F:RNA polymerase II cis-regulatory region sequence-specific DNA binding"/>
    <property type="evidence" value="ECO:0007669"/>
    <property type="project" value="TreeGrafter"/>
</dbReference>
<evidence type="ECO:0000256" key="6">
    <source>
        <dbReference type="ARBA" id="ARBA00023015"/>
    </source>
</evidence>
<dbReference type="PRINTS" id="PR00386">
    <property type="entry name" value="P53SUPPRESSR"/>
</dbReference>
<dbReference type="Gene3D" id="2.60.40.720">
    <property type="match status" value="1"/>
</dbReference>
<keyword evidence="9" id="KW-0804">Transcription</keyword>
<reference evidence="15" key="1">
    <citation type="submission" date="2025-08" db="UniProtKB">
        <authorList>
            <consortium name="RefSeq"/>
        </authorList>
    </citation>
    <scope>IDENTIFICATION</scope>
</reference>
<dbReference type="PANTHER" id="PTHR11447:SF16">
    <property type="entry name" value="P53 PROTEIN LONG FORM VARIANT 1"/>
    <property type="match status" value="1"/>
</dbReference>
<proteinExistence type="inferred from homology"/>
<dbReference type="SUPFAM" id="SSF49417">
    <property type="entry name" value="p53-like transcription factors"/>
    <property type="match status" value="1"/>
</dbReference>
<keyword evidence="5 11" id="KW-0862">Zinc</keyword>
<dbReference type="GO" id="GO:0046872">
    <property type="term" value="F:metal ion binding"/>
    <property type="evidence" value="ECO:0007669"/>
    <property type="project" value="UniProtKB-KW"/>
</dbReference>
<comment type="subcellular location">
    <subcellularLocation>
        <location evidence="1">Nucleus</location>
    </subcellularLocation>
</comment>
<dbReference type="PANTHER" id="PTHR11447">
    <property type="entry name" value="CELLULAR TUMOR ANTIGEN P53"/>
    <property type="match status" value="1"/>
</dbReference>
<accession>A0AAJ6YQ37</accession>
<dbReference type="GO" id="GO:0000981">
    <property type="term" value="F:DNA-binding transcription factor activity, RNA polymerase II-specific"/>
    <property type="evidence" value="ECO:0007669"/>
    <property type="project" value="TreeGrafter"/>
</dbReference>
<evidence type="ECO:0000256" key="8">
    <source>
        <dbReference type="ARBA" id="ARBA00023159"/>
    </source>
</evidence>
<comment type="similarity">
    <text evidence="2">Belongs to the p53 family.</text>
</comment>
<keyword evidence="4 11" id="KW-0479">Metal-binding</keyword>
<name>A0AAJ6YQ37_9HYME</name>
<feature type="compositionally biased region" description="Acidic residues" evidence="12">
    <location>
        <begin position="287"/>
        <end position="297"/>
    </location>
</feature>
<feature type="binding site" evidence="11">
    <location>
        <position position="150"/>
    </location>
    <ligand>
        <name>Zn(2+)</name>
        <dbReference type="ChEBI" id="CHEBI:29105"/>
    </ligand>
</feature>